<dbReference type="InParanoid" id="F0XZL0"/>
<dbReference type="GO" id="GO:0004175">
    <property type="term" value="F:endopeptidase activity"/>
    <property type="evidence" value="ECO:0007669"/>
    <property type="project" value="TreeGrafter"/>
</dbReference>
<dbReference type="Gene3D" id="2.40.20.10">
    <property type="entry name" value="Plasminogen Kringle 4"/>
    <property type="match status" value="1"/>
</dbReference>
<dbReference type="PROSITE" id="PS50070">
    <property type="entry name" value="KRINGLE_2"/>
    <property type="match status" value="1"/>
</dbReference>
<organism evidence="5">
    <name type="scientific">Aureococcus anophagefferens</name>
    <name type="common">Harmful bloom alga</name>
    <dbReference type="NCBI Taxonomy" id="44056"/>
    <lineage>
        <taxon>Eukaryota</taxon>
        <taxon>Sar</taxon>
        <taxon>Stramenopiles</taxon>
        <taxon>Ochrophyta</taxon>
        <taxon>Pelagophyceae</taxon>
        <taxon>Pelagomonadales</taxon>
        <taxon>Pelagomonadaceae</taxon>
        <taxon>Aureococcus</taxon>
    </lineage>
</organism>
<dbReference type="AlphaFoldDB" id="F0XZL0"/>
<evidence type="ECO:0000256" key="2">
    <source>
        <dbReference type="ARBA" id="ARBA00023157"/>
    </source>
</evidence>
<dbReference type="SMART" id="SM00130">
    <property type="entry name" value="KR"/>
    <property type="match status" value="1"/>
</dbReference>
<dbReference type="PROSITE" id="PS00021">
    <property type="entry name" value="KRINGLE_1"/>
    <property type="match status" value="1"/>
</dbReference>
<keyword evidence="2" id="KW-1015">Disulfide bond</keyword>
<evidence type="ECO:0000256" key="1">
    <source>
        <dbReference type="ARBA" id="ARBA00022572"/>
    </source>
</evidence>
<keyword evidence="1" id="KW-0420">Kringle</keyword>
<protein>
    <recommendedName>
        <fullName evidence="3">Kringle domain-containing protein</fullName>
    </recommendedName>
</protein>
<dbReference type="InterPro" id="IPR038178">
    <property type="entry name" value="Kringle_sf"/>
</dbReference>
<dbReference type="CDD" id="cd00108">
    <property type="entry name" value="KR"/>
    <property type="match status" value="1"/>
</dbReference>
<dbReference type="KEGG" id="aaf:AURANDRAFT_9397"/>
<gene>
    <name evidence="4" type="ORF">AURANDRAFT_9397</name>
</gene>
<evidence type="ECO:0000313" key="5">
    <source>
        <dbReference type="Proteomes" id="UP000002729"/>
    </source>
</evidence>
<feature type="non-terminal residue" evidence="4">
    <location>
        <position position="74"/>
    </location>
</feature>
<dbReference type="RefSeq" id="XP_009033572.1">
    <property type="nucleotide sequence ID" value="XM_009035324.1"/>
</dbReference>
<sequence length="74" mass="8080">DYRGAVAETAAGVKCQYWTSQEPTKHAYSPDDYPDAGLGDHNFCRNPDGDGGGAWCVNGEGTQPEWDYCDVPYC</sequence>
<dbReference type="PANTHER" id="PTHR24261:SF7">
    <property type="entry name" value="KRINGLE DOMAIN-CONTAINING PROTEIN"/>
    <property type="match status" value="1"/>
</dbReference>
<dbReference type="EMBL" id="GL833122">
    <property type="protein sequence ID" value="EGB11363.1"/>
    <property type="molecule type" value="Genomic_DNA"/>
</dbReference>
<reference evidence="4 5" key="1">
    <citation type="journal article" date="2011" name="Proc. Natl. Acad. Sci. U.S.A.">
        <title>Niche of harmful alga Aureococcus anophagefferens revealed through ecogenomics.</title>
        <authorList>
            <person name="Gobler C.J."/>
            <person name="Berry D.L."/>
            <person name="Dyhrman S.T."/>
            <person name="Wilhelm S.W."/>
            <person name="Salamov A."/>
            <person name="Lobanov A.V."/>
            <person name="Zhang Y."/>
            <person name="Collier J.L."/>
            <person name="Wurch L.L."/>
            <person name="Kustka A.B."/>
            <person name="Dill B.D."/>
            <person name="Shah M."/>
            <person name="VerBerkmoes N.C."/>
            <person name="Kuo A."/>
            <person name="Terry A."/>
            <person name="Pangilinan J."/>
            <person name="Lindquist E.A."/>
            <person name="Lucas S."/>
            <person name="Paulsen I.T."/>
            <person name="Hattenrath-Lehmann T.K."/>
            <person name="Talmage S.C."/>
            <person name="Walker E.A."/>
            <person name="Koch F."/>
            <person name="Burson A.M."/>
            <person name="Marcoval M.A."/>
            <person name="Tang Y.Z."/>
            <person name="Lecleir G.R."/>
            <person name="Coyne K.J."/>
            <person name="Berg G.M."/>
            <person name="Bertrand E.M."/>
            <person name="Saito M.A."/>
            <person name="Gladyshev V.N."/>
            <person name="Grigoriev I.V."/>
        </authorList>
    </citation>
    <scope>NUCLEOTIDE SEQUENCE [LARGE SCALE GENOMIC DNA]</scope>
    <source>
        <strain evidence="5">CCMP 1984</strain>
    </source>
</reference>
<dbReference type="InterPro" id="IPR050759">
    <property type="entry name" value="Serine_protease_kringle"/>
</dbReference>
<name>F0XZL0_AURAN</name>
<dbReference type="InterPro" id="IPR018056">
    <property type="entry name" value="Kringle_CS"/>
</dbReference>
<dbReference type="PRINTS" id="PR00018">
    <property type="entry name" value="KRINGLE"/>
</dbReference>
<keyword evidence="5" id="KW-1185">Reference proteome</keyword>
<dbReference type="OrthoDB" id="272018at2759"/>
<dbReference type="GO" id="GO:0005615">
    <property type="term" value="C:extracellular space"/>
    <property type="evidence" value="ECO:0007669"/>
    <property type="project" value="TreeGrafter"/>
</dbReference>
<feature type="domain" description="Kringle" evidence="3">
    <location>
        <begin position="1"/>
        <end position="74"/>
    </location>
</feature>
<dbReference type="OMA" id="VPRCENT"/>
<evidence type="ECO:0000313" key="4">
    <source>
        <dbReference type="EMBL" id="EGB11363.1"/>
    </source>
</evidence>
<feature type="non-terminal residue" evidence="4">
    <location>
        <position position="1"/>
    </location>
</feature>
<dbReference type="InterPro" id="IPR000001">
    <property type="entry name" value="Kringle"/>
</dbReference>
<dbReference type="GO" id="GO:0005102">
    <property type="term" value="F:signaling receptor binding"/>
    <property type="evidence" value="ECO:0007669"/>
    <property type="project" value="TreeGrafter"/>
</dbReference>
<dbReference type="PANTHER" id="PTHR24261">
    <property type="entry name" value="PLASMINOGEN-RELATED"/>
    <property type="match status" value="1"/>
</dbReference>
<dbReference type="Pfam" id="PF00051">
    <property type="entry name" value="Kringle"/>
    <property type="match status" value="1"/>
</dbReference>
<proteinExistence type="predicted"/>
<dbReference type="InterPro" id="IPR013806">
    <property type="entry name" value="Kringle-like"/>
</dbReference>
<dbReference type="GeneID" id="20229396"/>
<dbReference type="SUPFAM" id="SSF57440">
    <property type="entry name" value="Kringle-like"/>
    <property type="match status" value="1"/>
</dbReference>
<dbReference type="eggNOG" id="ENOG502QVNP">
    <property type="taxonomic scope" value="Eukaryota"/>
</dbReference>
<accession>F0XZL0</accession>
<evidence type="ECO:0000259" key="3">
    <source>
        <dbReference type="PROSITE" id="PS50070"/>
    </source>
</evidence>
<dbReference type="Proteomes" id="UP000002729">
    <property type="component" value="Unassembled WGS sequence"/>
</dbReference>